<dbReference type="InterPro" id="IPR012871">
    <property type="entry name" value="DUF1668_ORYSA"/>
</dbReference>
<sequence>MAGPVGRTKKLKKSMGSAKMQAAAPDYACPSSPGKKRKKRQKMKKILMPPEMTRENPVPFPCRVQYLDAQHNMSFVALSSAKLSWIVRAGGSSHGGQEGQTAIVFDCKTGSVIKGPNLTESKDTPVVVTVGERVYALSSTPSMWMPPDLPPWFEVLDLSGASCVDGQLTNCTWCPLPPPPFFPMLGYDGCSRLDRGPPNVEVESYVVVGNYILLSIINNPFTEKDAGTVAFDTIAQEWLDLDQRDLPFVGQAVPYGRLFLGSSRSGDFTAYDISVTETKTELMLSITEVPVITDGITNDDTPLISGQFFATLGDGVICGVGYCTESWTCREEIEKDAIYMSSHSPISGDDEQAGKVVLSSSPSKYFFRLHESKCHLIAPSLVAAPCLRMRDELVKQNEETTELTTKLDNMSSKQRLHVWALASSFL</sequence>
<dbReference type="Proteomes" id="UP001054889">
    <property type="component" value="Unassembled WGS sequence"/>
</dbReference>
<dbReference type="AlphaFoldDB" id="A0AAV5FX74"/>
<dbReference type="PANTHER" id="PTHR33085">
    <property type="entry name" value="OS12G0113100 PROTEIN-RELATED"/>
    <property type="match status" value="1"/>
</dbReference>
<dbReference type="EMBL" id="BQKI01000097">
    <property type="protein sequence ID" value="GJN39337.1"/>
    <property type="molecule type" value="Genomic_DNA"/>
</dbReference>
<feature type="region of interest" description="Disordered" evidence="1">
    <location>
        <begin position="1"/>
        <end position="43"/>
    </location>
</feature>
<organism evidence="2 3">
    <name type="scientific">Eleusine coracana subsp. coracana</name>
    <dbReference type="NCBI Taxonomy" id="191504"/>
    <lineage>
        <taxon>Eukaryota</taxon>
        <taxon>Viridiplantae</taxon>
        <taxon>Streptophyta</taxon>
        <taxon>Embryophyta</taxon>
        <taxon>Tracheophyta</taxon>
        <taxon>Spermatophyta</taxon>
        <taxon>Magnoliopsida</taxon>
        <taxon>Liliopsida</taxon>
        <taxon>Poales</taxon>
        <taxon>Poaceae</taxon>
        <taxon>PACMAD clade</taxon>
        <taxon>Chloridoideae</taxon>
        <taxon>Cynodonteae</taxon>
        <taxon>Eleusininae</taxon>
        <taxon>Eleusine</taxon>
    </lineage>
</organism>
<reference evidence="2" key="1">
    <citation type="journal article" date="2018" name="DNA Res.">
        <title>Multiple hybrid de novo genome assembly of finger millet, an orphan allotetraploid crop.</title>
        <authorList>
            <person name="Hatakeyama M."/>
            <person name="Aluri S."/>
            <person name="Balachadran M.T."/>
            <person name="Sivarajan S.R."/>
            <person name="Patrignani A."/>
            <person name="Gruter S."/>
            <person name="Poveda L."/>
            <person name="Shimizu-Inatsugi R."/>
            <person name="Baeten J."/>
            <person name="Francoijs K.J."/>
            <person name="Nataraja K.N."/>
            <person name="Reddy Y.A.N."/>
            <person name="Phadnis S."/>
            <person name="Ravikumar R.L."/>
            <person name="Schlapbach R."/>
            <person name="Sreeman S.M."/>
            <person name="Shimizu K.K."/>
        </authorList>
    </citation>
    <scope>NUCLEOTIDE SEQUENCE</scope>
</reference>
<accession>A0AAV5FX74</accession>
<keyword evidence="3" id="KW-1185">Reference proteome</keyword>
<gene>
    <name evidence="2" type="primary">gb28448</name>
    <name evidence="2" type="ORF">PR202_gb28448</name>
</gene>
<protein>
    <submittedName>
        <fullName evidence="2">Uncharacterized protein</fullName>
    </submittedName>
</protein>
<evidence type="ECO:0000256" key="1">
    <source>
        <dbReference type="SAM" id="MobiDB-lite"/>
    </source>
</evidence>
<proteinExistence type="predicted"/>
<evidence type="ECO:0000313" key="2">
    <source>
        <dbReference type="EMBL" id="GJN39337.1"/>
    </source>
</evidence>
<dbReference type="PANTHER" id="PTHR33085:SF37">
    <property type="entry name" value="OS12G0139800 PROTEIN"/>
    <property type="match status" value="1"/>
</dbReference>
<comment type="caution">
    <text evidence="2">The sequence shown here is derived from an EMBL/GenBank/DDBJ whole genome shotgun (WGS) entry which is preliminary data.</text>
</comment>
<reference evidence="2" key="2">
    <citation type="submission" date="2021-12" db="EMBL/GenBank/DDBJ databases">
        <title>Resequencing data analysis of finger millet.</title>
        <authorList>
            <person name="Hatakeyama M."/>
            <person name="Aluri S."/>
            <person name="Balachadran M.T."/>
            <person name="Sivarajan S.R."/>
            <person name="Poveda L."/>
            <person name="Shimizu-Inatsugi R."/>
            <person name="Schlapbach R."/>
            <person name="Sreeman S.M."/>
            <person name="Shimizu K.K."/>
        </authorList>
    </citation>
    <scope>NUCLEOTIDE SEQUENCE</scope>
</reference>
<dbReference type="Pfam" id="PF07893">
    <property type="entry name" value="DUF1668"/>
    <property type="match status" value="1"/>
</dbReference>
<feature type="compositionally biased region" description="Basic residues" evidence="1">
    <location>
        <begin position="34"/>
        <end position="43"/>
    </location>
</feature>
<evidence type="ECO:0000313" key="3">
    <source>
        <dbReference type="Proteomes" id="UP001054889"/>
    </source>
</evidence>
<name>A0AAV5FX74_ELECO</name>